<comment type="caution">
    <text evidence="6">The sequence shown here is derived from an EMBL/GenBank/DDBJ whole genome shotgun (WGS) entry which is preliminary data.</text>
</comment>
<dbReference type="InterPro" id="IPR000923">
    <property type="entry name" value="BlueCu_1"/>
</dbReference>
<feature type="transmembrane region" description="Helical" evidence="4">
    <location>
        <begin position="262"/>
        <end position="281"/>
    </location>
</feature>
<evidence type="ECO:0000259" key="5">
    <source>
        <dbReference type="Pfam" id="PF00127"/>
    </source>
</evidence>
<feature type="domain" description="Blue (type 1) copper" evidence="5">
    <location>
        <begin position="444"/>
        <end position="531"/>
    </location>
</feature>
<feature type="compositionally biased region" description="Low complexity" evidence="3">
    <location>
        <begin position="537"/>
        <end position="576"/>
    </location>
</feature>
<name>A0A9N9FCS8_9GLOM</name>
<keyword evidence="4" id="KW-0472">Membrane</keyword>
<dbReference type="PANTHER" id="PTHR34883">
    <property type="entry name" value="SERINE-RICH PROTEIN, PUTATIVE-RELATED-RELATED"/>
    <property type="match status" value="1"/>
</dbReference>
<evidence type="ECO:0000313" key="6">
    <source>
        <dbReference type="EMBL" id="CAG8526528.1"/>
    </source>
</evidence>
<dbReference type="PANTHER" id="PTHR34883:SF17">
    <property type="entry name" value="CUPREDOXIN"/>
    <property type="match status" value="1"/>
</dbReference>
<dbReference type="InterPro" id="IPR052953">
    <property type="entry name" value="Ser-rich/MCO-related"/>
</dbReference>
<feature type="region of interest" description="Disordered" evidence="3">
    <location>
        <begin position="535"/>
        <end position="576"/>
    </location>
</feature>
<evidence type="ECO:0000313" key="7">
    <source>
        <dbReference type="Proteomes" id="UP000789759"/>
    </source>
</evidence>
<keyword evidence="2" id="KW-0186">Copper</keyword>
<dbReference type="Proteomes" id="UP000789759">
    <property type="component" value="Unassembled WGS sequence"/>
</dbReference>
<dbReference type="OrthoDB" id="2375002at2759"/>
<keyword evidence="4" id="KW-0812">Transmembrane</keyword>
<dbReference type="AlphaFoldDB" id="A0A9N9FCS8"/>
<dbReference type="EMBL" id="CAJVQA010001796">
    <property type="protein sequence ID" value="CAG8526528.1"/>
    <property type="molecule type" value="Genomic_DNA"/>
</dbReference>
<dbReference type="Gene3D" id="2.60.40.420">
    <property type="entry name" value="Cupredoxins - blue copper proteins"/>
    <property type="match status" value="1"/>
</dbReference>
<evidence type="ECO:0000256" key="1">
    <source>
        <dbReference type="ARBA" id="ARBA00022723"/>
    </source>
</evidence>
<dbReference type="GO" id="GO:0005507">
    <property type="term" value="F:copper ion binding"/>
    <property type="evidence" value="ECO:0007669"/>
    <property type="project" value="InterPro"/>
</dbReference>
<dbReference type="InterPro" id="IPR008972">
    <property type="entry name" value="Cupredoxin"/>
</dbReference>
<keyword evidence="1" id="KW-0479">Metal-binding</keyword>
<dbReference type="SUPFAM" id="SSF49503">
    <property type="entry name" value="Cupredoxins"/>
    <property type="match status" value="1"/>
</dbReference>
<gene>
    <name evidence="6" type="ORF">CPELLU_LOCUS3641</name>
</gene>
<sequence>MGRFYNISTYSSNIKTEHITRCLTISLFTSIFVAFMVYDIRKVILAKSYPLIETKFEVRERLYMPGLVICGPNMNVQPKCYLGLTGTKGTECDSRWWTQRSIEQFRFIFPDTIGEGAWLPNARNCYIFTPPYTAMFSPNLTEELTIHLYSNETTIPAPSTPRWVQFGVFWPWMGQDPYLVRPDFFNLPSETLFTFSRRERYRLDGKLQITYDVSPARRSLPIFRNDTKKWGEIHIRPDYEPALGGYEVTVNRERVYFTVYDLLPTIGGLIGLLFLIYRLLWGDNRLNPFGLFQKYIFRSLPTISFNHFGNGYGLYNNNAIALDRIEKPQSAAIKSRFKKMCDDDSDNIQHDTSYPFKGYGPDEMRCSLLESGANPGTGGNINQTNSDQVKDDHSHIVEIENVKKEIDQLRQELLDWKNILTPCFFIPLSTYAADYNVTVGPGTTFVPQNLTVMPGDRVIWNWAGGQHDVVQTDGPASSCTKSADPNAFQSLVSPPTNNFMITINKTSGAYFYMCSVATHCSASGMWGVITIGGSGTPSGSPSASPNGSPTGGSSPASSGSPGSSSNPPAKSSSTKNVTSNFMCGVEGYSAKVCTTSPQNTPLAFPNTSYEVNLGRDQ</sequence>
<protein>
    <submittedName>
        <fullName evidence="6">6787_t:CDS:1</fullName>
    </submittedName>
</protein>
<dbReference type="Pfam" id="PF00127">
    <property type="entry name" value="Copper-bind"/>
    <property type="match status" value="1"/>
</dbReference>
<reference evidence="6" key="1">
    <citation type="submission" date="2021-06" db="EMBL/GenBank/DDBJ databases">
        <authorList>
            <person name="Kallberg Y."/>
            <person name="Tangrot J."/>
            <person name="Rosling A."/>
        </authorList>
    </citation>
    <scope>NUCLEOTIDE SEQUENCE</scope>
    <source>
        <strain evidence="6">FL966</strain>
    </source>
</reference>
<feature type="compositionally biased region" description="Polar residues" evidence="3">
    <location>
        <begin position="596"/>
        <end position="610"/>
    </location>
</feature>
<dbReference type="GO" id="GO:0009055">
    <property type="term" value="F:electron transfer activity"/>
    <property type="evidence" value="ECO:0007669"/>
    <property type="project" value="InterPro"/>
</dbReference>
<evidence type="ECO:0000256" key="3">
    <source>
        <dbReference type="SAM" id="MobiDB-lite"/>
    </source>
</evidence>
<evidence type="ECO:0000256" key="4">
    <source>
        <dbReference type="SAM" id="Phobius"/>
    </source>
</evidence>
<accession>A0A9N9FCS8</accession>
<feature type="non-terminal residue" evidence="6">
    <location>
        <position position="617"/>
    </location>
</feature>
<organism evidence="6 7">
    <name type="scientific">Cetraspora pellucida</name>
    <dbReference type="NCBI Taxonomy" id="1433469"/>
    <lineage>
        <taxon>Eukaryota</taxon>
        <taxon>Fungi</taxon>
        <taxon>Fungi incertae sedis</taxon>
        <taxon>Mucoromycota</taxon>
        <taxon>Glomeromycotina</taxon>
        <taxon>Glomeromycetes</taxon>
        <taxon>Diversisporales</taxon>
        <taxon>Gigasporaceae</taxon>
        <taxon>Cetraspora</taxon>
    </lineage>
</organism>
<feature type="region of interest" description="Disordered" evidence="3">
    <location>
        <begin position="596"/>
        <end position="617"/>
    </location>
</feature>
<proteinExistence type="predicted"/>
<keyword evidence="7" id="KW-1185">Reference proteome</keyword>
<keyword evidence="4" id="KW-1133">Transmembrane helix</keyword>
<evidence type="ECO:0000256" key="2">
    <source>
        <dbReference type="ARBA" id="ARBA00023008"/>
    </source>
</evidence>